<dbReference type="Proteomes" id="UP000193411">
    <property type="component" value="Unassembled WGS sequence"/>
</dbReference>
<protein>
    <recommendedName>
        <fullName evidence="3">Ankyrin repeat-containing domain protein</fullName>
    </recommendedName>
</protein>
<keyword evidence="2" id="KW-1185">Reference proteome</keyword>
<organism evidence="1 2">
    <name type="scientific">Catenaria anguillulae PL171</name>
    <dbReference type="NCBI Taxonomy" id="765915"/>
    <lineage>
        <taxon>Eukaryota</taxon>
        <taxon>Fungi</taxon>
        <taxon>Fungi incertae sedis</taxon>
        <taxon>Blastocladiomycota</taxon>
        <taxon>Blastocladiomycetes</taxon>
        <taxon>Blastocladiales</taxon>
        <taxon>Catenariaceae</taxon>
        <taxon>Catenaria</taxon>
    </lineage>
</organism>
<accession>A0A1Y2HMZ4</accession>
<dbReference type="OrthoDB" id="543798at2759"/>
<reference evidence="1 2" key="1">
    <citation type="submission" date="2016-07" db="EMBL/GenBank/DDBJ databases">
        <title>Pervasive Adenine N6-methylation of Active Genes in Fungi.</title>
        <authorList>
            <consortium name="DOE Joint Genome Institute"/>
            <person name="Mondo S.J."/>
            <person name="Dannebaum R.O."/>
            <person name="Kuo R.C."/>
            <person name="Labutti K."/>
            <person name="Haridas S."/>
            <person name="Kuo A."/>
            <person name="Salamov A."/>
            <person name="Ahrendt S.R."/>
            <person name="Lipzen A."/>
            <person name="Sullivan W."/>
            <person name="Andreopoulos W.B."/>
            <person name="Clum A."/>
            <person name="Lindquist E."/>
            <person name="Daum C."/>
            <person name="Ramamoorthy G.K."/>
            <person name="Gryganskyi A."/>
            <person name="Culley D."/>
            <person name="Magnuson J.K."/>
            <person name="James T.Y."/>
            <person name="O'Malley M.A."/>
            <person name="Stajich J.E."/>
            <person name="Spatafora J.W."/>
            <person name="Visel A."/>
            <person name="Grigoriev I.V."/>
        </authorList>
    </citation>
    <scope>NUCLEOTIDE SEQUENCE [LARGE SCALE GENOMIC DNA]</scope>
    <source>
        <strain evidence="1 2">PL171</strain>
    </source>
</reference>
<dbReference type="Gene3D" id="1.25.40.20">
    <property type="entry name" value="Ankyrin repeat-containing domain"/>
    <property type="match status" value="1"/>
</dbReference>
<name>A0A1Y2HMZ4_9FUNG</name>
<gene>
    <name evidence="1" type="ORF">BCR44DRAFT_33806</name>
</gene>
<comment type="caution">
    <text evidence="1">The sequence shown here is derived from an EMBL/GenBank/DDBJ whole genome shotgun (WGS) entry which is preliminary data.</text>
</comment>
<proteinExistence type="predicted"/>
<dbReference type="AlphaFoldDB" id="A0A1Y2HMZ4"/>
<evidence type="ECO:0000313" key="2">
    <source>
        <dbReference type="Proteomes" id="UP000193411"/>
    </source>
</evidence>
<evidence type="ECO:0008006" key="3">
    <source>
        <dbReference type="Google" id="ProtNLM"/>
    </source>
</evidence>
<sequence length="566" mass="63468">MAAIPTLPLHLIDGILIFAARPLPPDHKRPSSTALLNILQVLPPSLLRSTFCSVIRTANDVIHGPSTPSNELPDLTFAPFVLNNNGSDPTLLEGFTDTLVPILKWEKRICTAFVYQLCVVGRLDLLQRLRAGLVKHQQPGSVGLGDLFEGTAGAVRNGHMDILQWWHAHDPLPMALVVPIACGVAAETGWVQLLQWCFKVDEDFRDHVDTWNIEQCLFDALTGEHIQVLDWWLKLAKSGSLMVDELPFPTGVWAHLCAQGKLKSLEWLNNNDIPFDQLNTPSHDCVDAASENGHTDILQWWLTSRSDFAYTPDAMDKASTNGHLDTLIWWAHSGKLLSFSPLGRNGALSNLHLDVVQWWDRLPLFAYLSGASDAHPKSFLSMDTRMVTSFGRLDLLWTMDNSLWDMETLFMTACRHGQLHVLELYRERIQEEIGDGWSIWILNGICDTRVMQWCLHNVASFFTEFDAEGQAFWNEQLVKAAGLGSTELVDWIFTFILKSDAVPLSVVAAACAKHHVNVLELLLQRHGLRETVDAWASGNQTDPHPLWGIGDVSVLEWWEQNGLPKP</sequence>
<evidence type="ECO:0000313" key="1">
    <source>
        <dbReference type="EMBL" id="ORZ35956.1"/>
    </source>
</evidence>
<dbReference type="InterPro" id="IPR052050">
    <property type="entry name" value="SecEffector_AnkRepeat"/>
</dbReference>
<dbReference type="EMBL" id="MCFL01000019">
    <property type="protein sequence ID" value="ORZ35956.1"/>
    <property type="molecule type" value="Genomic_DNA"/>
</dbReference>
<dbReference type="PANTHER" id="PTHR46586">
    <property type="entry name" value="ANKYRIN REPEAT-CONTAINING PROTEIN"/>
    <property type="match status" value="1"/>
</dbReference>
<dbReference type="SUPFAM" id="SSF140860">
    <property type="entry name" value="Pseudo ankyrin repeat-like"/>
    <property type="match status" value="1"/>
</dbReference>
<dbReference type="InterPro" id="IPR036770">
    <property type="entry name" value="Ankyrin_rpt-contain_sf"/>
</dbReference>
<dbReference type="PANTHER" id="PTHR46586:SF3">
    <property type="entry name" value="ANKYRIN REPEAT-CONTAINING PROTEIN"/>
    <property type="match status" value="1"/>
</dbReference>